<evidence type="ECO:0000313" key="4">
    <source>
        <dbReference type="EMBL" id="KAL3650909.1"/>
    </source>
</evidence>
<dbReference type="InterPro" id="IPR003084">
    <property type="entry name" value="HDAC_I/II"/>
</dbReference>
<protein>
    <recommendedName>
        <fullName evidence="3">Histone deacetylase domain-containing protein</fullName>
    </recommendedName>
</protein>
<dbReference type="InterPro" id="IPR023801">
    <property type="entry name" value="His_deacetylse_dom"/>
</dbReference>
<dbReference type="GO" id="GO:0006325">
    <property type="term" value="P:chromatin organization"/>
    <property type="evidence" value="ECO:0007669"/>
    <property type="project" value="UniProtKB-KW"/>
</dbReference>
<dbReference type="PANTHER" id="PTHR10625:SF10">
    <property type="entry name" value="HISTONE DEACETYLASE HDAC1"/>
    <property type="match status" value="1"/>
</dbReference>
<dbReference type="InterPro" id="IPR037138">
    <property type="entry name" value="His_deacetylse_dom_sf"/>
</dbReference>
<keyword evidence="1" id="KW-0678">Repressor</keyword>
<dbReference type="Pfam" id="PF00850">
    <property type="entry name" value="Hist_deacetyl"/>
    <property type="match status" value="1"/>
</dbReference>
<keyword evidence="5" id="KW-1185">Reference proteome</keyword>
<organism evidence="4 5">
    <name type="scientific">Castilleja foliolosa</name>
    <dbReference type="NCBI Taxonomy" id="1961234"/>
    <lineage>
        <taxon>Eukaryota</taxon>
        <taxon>Viridiplantae</taxon>
        <taxon>Streptophyta</taxon>
        <taxon>Embryophyta</taxon>
        <taxon>Tracheophyta</taxon>
        <taxon>Spermatophyta</taxon>
        <taxon>Magnoliopsida</taxon>
        <taxon>eudicotyledons</taxon>
        <taxon>Gunneridae</taxon>
        <taxon>Pentapetalae</taxon>
        <taxon>asterids</taxon>
        <taxon>lamiids</taxon>
        <taxon>Lamiales</taxon>
        <taxon>Orobanchaceae</taxon>
        <taxon>Pedicularideae</taxon>
        <taxon>Castillejinae</taxon>
        <taxon>Castilleja</taxon>
    </lineage>
</organism>
<feature type="domain" description="Histone deacetylase" evidence="3">
    <location>
        <begin position="63"/>
        <end position="150"/>
    </location>
</feature>
<dbReference type="AlphaFoldDB" id="A0ABD3E9R3"/>
<reference evidence="5" key="1">
    <citation type="journal article" date="2024" name="IScience">
        <title>Strigolactones Initiate the Formation of Haustorium-like Structures in Castilleja.</title>
        <authorList>
            <person name="Buerger M."/>
            <person name="Peterson D."/>
            <person name="Chory J."/>
        </authorList>
    </citation>
    <scope>NUCLEOTIDE SEQUENCE [LARGE SCALE GENOMIC DNA]</scope>
</reference>
<sequence>MDSGSGGASLPSSCPYPQKRHVSYFYEPTVGNFYYGQGPYEAAPHPHGAQPYRKLLPPPAHGYVQTFLSSLSPDTNERQLKRFNINSDCPVFDELFYFCQASTGRSVGAAMKFSRQDADIAINWSWGSHHAKKSEVSRFCYVNDIVLGILEQ</sequence>
<gene>
    <name evidence="4" type="ORF">CASFOL_007312</name>
</gene>
<evidence type="ECO:0000313" key="5">
    <source>
        <dbReference type="Proteomes" id="UP001632038"/>
    </source>
</evidence>
<evidence type="ECO:0000256" key="1">
    <source>
        <dbReference type="ARBA" id="ARBA00022491"/>
    </source>
</evidence>
<dbReference type="PRINTS" id="PR01271">
    <property type="entry name" value="HISDACETLASE"/>
</dbReference>
<dbReference type="EMBL" id="JAVIJP010000007">
    <property type="protein sequence ID" value="KAL3650909.1"/>
    <property type="molecule type" value="Genomic_DNA"/>
</dbReference>
<dbReference type="SUPFAM" id="SSF52768">
    <property type="entry name" value="Arginase/deacetylase"/>
    <property type="match status" value="1"/>
</dbReference>
<keyword evidence="2" id="KW-0156">Chromatin regulator</keyword>
<name>A0ABD3E9R3_9LAMI</name>
<dbReference type="Gene3D" id="3.40.800.20">
    <property type="entry name" value="Histone deacetylase domain"/>
    <property type="match status" value="1"/>
</dbReference>
<dbReference type="PANTHER" id="PTHR10625">
    <property type="entry name" value="HISTONE DEACETYLASE HDAC1-RELATED"/>
    <property type="match status" value="1"/>
</dbReference>
<evidence type="ECO:0000256" key="2">
    <source>
        <dbReference type="ARBA" id="ARBA00022853"/>
    </source>
</evidence>
<comment type="caution">
    <text evidence="4">The sequence shown here is derived from an EMBL/GenBank/DDBJ whole genome shotgun (WGS) entry which is preliminary data.</text>
</comment>
<dbReference type="Proteomes" id="UP001632038">
    <property type="component" value="Unassembled WGS sequence"/>
</dbReference>
<evidence type="ECO:0000259" key="3">
    <source>
        <dbReference type="Pfam" id="PF00850"/>
    </source>
</evidence>
<proteinExistence type="predicted"/>
<accession>A0ABD3E9R3</accession>
<dbReference type="InterPro" id="IPR023696">
    <property type="entry name" value="Ureohydrolase_dom_sf"/>
</dbReference>